<accession>A0A8T0F8Y9</accession>
<comment type="caution">
    <text evidence="2">The sequence shown here is derived from an EMBL/GenBank/DDBJ whole genome shotgun (WGS) entry which is preliminary data.</text>
</comment>
<dbReference type="EMBL" id="JABXBU010000030">
    <property type="protein sequence ID" value="KAF8785463.1"/>
    <property type="molecule type" value="Genomic_DNA"/>
</dbReference>
<dbReference type="Proteomes" id="UP000807504">
    <property type="component" value="Unassembled WGS sequence"/>
</dbReference>
<reference evidence="2" key="2">
    <citation type="submission" date="2020-06" db="EMBL/GenBank/DDBJ databases">
        <authorList>
            <person name="Sheffer M."/>
        </authorList>
    </citation>
    <scope>NUCLEOTIDE SEQUENCE</scope>
</reference>
<proteinExistence type="predicted"/>
<name>A0A8T0F8Y9_ARGBR</name>
<feature type="region of interest" description="Disordered" evidence="1">
    <location>
        <begin position="50"/>
        <end position="69"/>
    </location>
</feature>
<sequence>MIVPSQTRDELHPICHLGQYPLKIPLQHKGTYGSWTNPLMGSLCERRRTQKSIAKGAKAQEPGEQNSNLGAQVEWPNRYLSQKQQVASEQVDFLIISVPCRTFLLMGRLSPTEGVAKNSQKLILAGGRDLKR</sequence>
<evidence type="ECO:0000313" key="3">
    <source>
        <dbReference type="Proteomes" id="UP000807504"/>
    </source>
</evidence>
<protein>
    <submittedName>
        <fullName evidence="2">Uncharacterized protein</fullName>
    </submittedName>
</protein>
<evidence type="ECO:0000256" key="1">
    <source>
        <dbReference type="SAM" id="MobiDB-lite"/>
    </source>
</evidence>
<gene>
    <name evidence="2" type="ORF">HNY73_010994</name>
</gene>
<evidence type="ECO:0000313" key="2">
    <source>
        <dbReference type="EMBL" id="KAF8785463.1"/>
    </source>
</evidence>
<reference evidence="2" key="1">
    <citation type="journal article" date="2020" name="bioRxiv">
        <title>Chromosome-level reference genome of the European wasp spider Argiope bruennichi: a resource for studies on range expansion and evolutionary adaptation.</title>
        <authorList>
            <person name="Sheffer M.M."/>
            <person name="Hoppe A."/>
            <person name="Krehenwinkel H."/>
            <person name="Uhl G."/>
            <person name="Kuss A.W."/>
            <person name="Jensen L."/>
            <person name="Jensen C."/>
            <person name="Gillespie R.G."/>
            <person name="Hoff K.J."/>
            <person name="Prost S."/>
        </authorList>
    </citation>
    <scope>NUCLEOTIDE SEQUENCE</scope>
</reference>
<dbReference type="AlphaFoldDB" id="A0A8T0F8Y9"/>
<organism evidence="2 3">
    <name type="scientific">Argiope bruennichi</name>
    <name type="common">Wasp spider</name>
    <name type="synonym">Aranea bruennichi</name>
    <dbReference type="NCBI Taxonomy" id="94029"/>
    <lineage>
        <taxon>Eukaryota</taxon>
        <taxon>Metazoa</taxon>
        <taxon>Ecdysozoa</taxon>
        <taxon>Arthropoda</taxon>
        <taxon>Chelicerata</taxon>
        <taxon>Arachnida</taxon>
        <taxon>Araneae</taxon>
        <taxon>Araneomorphae</taxon>
        <taxon>Entelegynae</taxon>
        <taxon>Araneoidea</taxon>
        <taxon>Araneidae</taxon>
        <taxon>Argiope</taxon>
    </lineage>
</organism>
<keyword evidence="3" id="KW-1185">Reference proteome</keyword>